<dbReference type="EMBL" id="LR134476">
    <property type="protein sequence ID" value="VEI13695.1"/>
    <property type="molecule type" value="Genomic_DNA"/>
</dbReference>
<dbReference type="RefSeq" id="WP_126416773.1">
    <property type="nucleotide sequence ID" value="NZ_LR134476.1"/>
</dbReference>
<evidence type="ECO:0000313" key="8">
    <source>
        <dbReference type="Proteomes" id="UP000269542"/>
    </source>
</evidence>
<dbReference type="Gene3D" id="3.60.120.10">
    <property type="entry name" value="Anthranilate synthase"/>
    <property type="match status" value="1"/>
</dbReference>
<dbReference type="InterPro" id="IPR005801">
    <property type="entry name" value="ADC_synthase"/>
</dbReference>
<dbReference type="Proteomes" id="UP000269542">
    <property type="component" value="Chromosome"/>
</dbReference>
<dbReference type="OrthoDB" id="9806579at2"/>
<dbReference type="GO" id="GO:0008909">
    <property type="term" value="F:isochorismate synthase activity"/>
    <property type="evidence" value="ECO:0007669"/>
    <property type="project" value="UniProtKB-EC"/>
</dbReference>
<evidence type="ECO:0000256" key="5">
    <source>
        <dbReference type="ARBA" id="ARBA00041564"/>
    </source>
</evidence>
<comment type="similarity">
    <text evidence="2">Belongs to the isochorismate synthase family.</text>
</comment>
<comment type="catalytic activity">
    <reaction evidence="1">
        <text>chorismate = isochorismate</text>
        <dbReference type="Rhea" id="RHEA:18985"/>
        <dbReference type="ChEBI" id="CHEBI:29748"/>
        <dbReference type="ChEBI" id="CHEBI:29780"/>
        <dbReference type="EC" id="5.4.4.2"/>
    </reaction>
</comment>
<keyword evidence="8" id="KW-1185">Reference proteome</keyword>
<evidence type="ECO:0000256" key="1">
    <source>
        <dbReference type="ARBA" id="ARBA00000799"/>
    </source>
</evidence>
<proteinExistence type="inferred from homology"/>
<dbReference type="EC" id="5.4.4.2" evidence="3"/>
<accession>A0A3S4UZM3</accession>
<dbReference type="NCBIfam" id="TIGR00543">
    <property type="entry name" value="isochor_syn"/>
    <property type="match status" value="1"/>
</dbReference>
<evidence type="ECO:0000256" key="4">
    <source>
        <dbReference type="ARBA" id="ARBA00023235"/>
    </source>
</evidence>
<evidence type="ECO:0000256" key="3">
    <source>
        <dbReference type="ARBA" id="ARBA00012824"/>
    </source>
</evidence>
<dbReference type="InterPro" id="IPR015890">
    <property type="entry name" value="Chorismate_C"/>
</dbReference>
<dbReference type="InterPro" id="IPR004561">
    <property type="entry name" value="IsoChor_synthase"/>
</dbReference>
<dbReference type="PANTHER" id="PTHR42839">
    <property type="entry name" value="ISOCHORISMATE SYNTHASE ENTC"/>
    <property type="match status" value="1"/>
</dbReference>
<gene>
    <name evidence="7" type="primary">dhbC</name>
    <name evidence="7" type="ORF">NCTC13354_01416</name>
</gene>
<dbReference type="AlphaFoldDB" id="A0A3S4UZM3"/>
<dbReference type="PANTHER" id="PTHR42839:SF2">
    <property type="entry name" value="ISOCHORISMATE SYNTHASE ENTC"/>
    <property type="match status" value="1"/>
</dbReference>
<reference evidence="7 8" key="1">
    <citation type="submission" date="2018-12" db="EMBL/GenBank/DDBJ databases">
        <authorList>
            <consortium name="Pathogen Informatics"/>
        </authorList>
    </citation>
    <scope>NUCLEOTIDE SEQUENCE [LARGE SCALE GENOMIC DNA]</scope>
    <source>
        <strain evidence="7 8">NCTC13354</strain>
    </source>
</reference>
<protein>
    <recommendedName>
        <fullName evidence="3">isochorismate synthase</fullName>
        <ecNumber evidence="3">5.4.4.2</ecNumber>
    </recommendedName>
    <alternativeName>
        <fullName evidence="5">Isochorismate mutase</fullName>
    </alternativeName>
</protein>
<dbReference type="SUPFAM" id="SSF56322">
    <property type="entry name" value="ADC synthase"/>
    <property type="match status" value="1"/>
</dbReference>
<dbReference type="KEGG" id="tbw:NCTC13354_01416"/>
<evidence type="ECO:0000259" key="6">
    <source>
        <dbReference type="Pfam" id="PF00425"/>
    </source>
</evidence>
<feature type="domain" description="Chorismate-utilising enzyme C-terminal" evidence="6">
    <location>
        <begin position="168"/>
        <end position="408"/>
    </location>
</feature>
<dbReference type="Pfam" id="PF00425">
    <property type="entry name" value="Chorismate_bind"/>
    <property type="match status" value="1"/>
</dbReference>
<sequence length="420" mass="44616">MFEIPHLRAQTTPLPDGYEPELAALFLDGEIAWIKDGTGFVAAGEAARYEAPATPSRFALASQWWSRVLADAEIRDELRLPGTGLISVGSFAFNHASPAGSVLIIPQVVVGWDGQTGWLTLIGPTDRDVFDTLSPAARELVDDTLRRRRPPAGEVARVSCAPASTAERADHRSGVVAIQQRIGAGEADKVVLARRLELEASEPIDQRSVVRALAAANPESWTFAVDSLVGATPELLAATKGREVHVRVLAGTAPRERDAKAWLISSTKNTAEHHMSVESVVCALEKLGAVEAGSPFVLELPTVLHLATDIRAHLDLDATSLEVAGALHPTAALGGTPTHAALKIIDEVEGADRGRYGAPVGWMGSHGGEWCVALRCAQIDGTRARAWAGGGILADSDPDTEWAETEAKFAPILDAFNQAE</sequence>
<evidence type="ECO:0000256" key="2">
    <source>
        <dbReference type="ARBA" id="ARBA00005297"/>
    </source>
</evidence>
<keyword evidence="4 7" id="KW-0413">Isomerase</keyword>
<organism evidence="7 8">
    <name type="scientific">Trueperella bialowiezensis</name>
    <dbReference type="NCBI Taxonomy" id="312285"/>
    <lineage>
        <taxon>Bacteria</taxon>
        <taxon>Bacillati</taxon>
        <taxon>Actinomycetota</taxon>
        <taxon>Actinomycetes</taxon>
        <taxon>Actinomycetales</taxon>
        <taxon>Actinomycetaceae</taxon>
        <taxon>Trueperella</taxon>
    </lineage>
</organism>
<evidence type="ECO:0000313" key="7">
    <source>
        <dbReference type="EMBL" id="VEI13695.1"/>
    </source>
</evidence>
<name>A0A3S4UZM3_9ACTO</name>